<dbReference type="AlphaFoldDB" id="A0A1K2HE96"/>
<evidence type="ECO:0000313" key="2">
    <source>
        <dbReference type="EMBL" id="SFZ75132.1"/>
    </source>
</evidence>
<dbReference type="RefSeq" id="WP_167362591.1">
    <property type="nucleotide sequence ID" value="NZ_FPKS01000007.1"/>
</dbReference>
<name>A0A1K2HE96_9LACT</name>
<feature type="transmembrane region" description="Helical" evidence="1">
    <location>
        <begin position="36"/>
        <end position="53"/>
    </location>
</feature>
<evidence type="ECO:0000313" key="3">
    <source>
        <dbReference type="Proteomes" id="UP000185655"/>
    </source>
</evidence>
<dbReference type="STRING" id="1122154.SAMN02746068_01484"/>
<proteinExistence type="predicted"/>
<dbReference type="EMBL" id="FPKS01000007">
    <property type="protein sequence ID" value="SFZ75132.1"/>
    <property type="molecule type" value="Genomic_DNA"/>
</dbReference>
<gene>
    <name evidence="2" type="ORF">SAMN02746068_01484</name>
</gene>
<protein>
    <submittedName>
        <fullName evidence="2">Uncharacterized protein</fullName>
    </submittedName>
</protein>
<keyword evidence="1" id="KW-1133">Transmembrane helix</keyword>
<dbReference type="Proteomes" id="UP000185655">
    <property type="component" value="Unassembled WGS sequence"/>
</dbReference>
<organism evidence="2 3">
    <name type="scientific">Pseudolactococcus chungangensis CAU 28 = DSM 22330</name>
    <dbReference type="NCBI Taxonomy" id="1122154"/>
    <lineage>
        <taxon>Bacteria</taxon>
        <taxon>Bacillati</taxon>
        <taxon>Bacillota</taxon>
        <taxon>Bacilli</taxon>
        <taxon>Lactobacillales</taxon>
        <taxon>Streptococcaceae</taxon>
        <taxon>Pseudolactococcus</taxon>
    </lineage>
</organism>
<evidence type="ECO:0000256" key="1">
    <source>
        <dbReference type="SAM" id="Phobius"/>
    </source>
</evidence>
<feature type="transmembrane region" description="Helical" evidence="1">
    <location>
        <begin position="12"/>
        <end position="30"/>
    </location>
</feature>
<keyword evidence="1" id="KW-0812">Transmembrane</keyword>
<accession>A0A1K2HE96</accession>
<sequence length="56" mass="6560">MAENKRLRKSTIYKIVLTLLALSIFIAAFLFSNQEWIINTLSIIFLILLWFPTKSD</sequence>
<keyword evidence="1" id="KW-0472">Membrane</keyword>
<reference evidence="2 3" key="1">
    <citation type="submission" date="2016-11" db="EMBL/GenBank/DDBJ databases">
        <authorList>
            <person name="Jaros S."/>
            <person name="Januszkiewicz K."/>
            <person name="Wedrychowicz H."/>
        </authorList>
    </citation>
    <scope>NUCLEOTIDE SEQUENCE [LARGE SCALE GENOMIC DNA]</scope>
    <source>
        <strain evidence="2 3">DSM 22330</strain>
    </source>
</reference>